<gene>
    <name evidence="1" type="ORF">MOE73_05230</name>
</gene>
<dbReference type="RefSeq" id="WP_268304962.1">
    <property type="nucleotide sequence ID" value="NZ_JALAJL010000046.1"/>
</dbReference>
<accession>A0AA90JAT5</accession>
<protein>
    <submittedName>
        <fullName evidence="1">Pyocin knob domain-containing protein</fullName>
    </submittedName>
</protein>
<name>A0AA90JAT5_9BACI</name>
<reference evidence="1" key="1">
    <citation type="submission" date="2022-02" db="EMBL/GenBank/DDBJ databases">
        <title>Crop Bioprotection Bacillus Genome Sequencing.</title>
        <authorList>
            <person name="Dunlap C."/>
        </authorList>
    </citation>
    <scope>NUCLEOTIDE SEQUENCE</scope>
    <source>
        <strain evidence="1">T20C14</strain>
    </source>
</reference>
<organism evidence="1 2">
    <name type="scientific">Bacillus haynesii</name>
    <dbReference type="NCBI Taxonomy" id="1925021"/>
    <lineage>
        <taxon>Bacteria</taxon>
        <taxon>Bacillati</taxon>
        <taxon>Bacillota</taxon>
        <taxon>Bacilli</taxon>
        <taxon>Bacillales</taxon>
        <taxon>Bacillaceae</taxon>
        <taxon>Bacillus</taxon>
    </lineage>
</organism>
<proteinExistence type="predicted"/>
<dbReference type="CDD" id="cd19958">
    <property type="entry name" value="pyocin_knob"/>
    <property type="match status" value="1"/>
</dbReference>
<sequence>MVLKKPRRFETTDRAHADLFNNVVDQLNKNDELIADLVKEAEKNSKAYTDTHTNNVTVHINDAERTRWNSGQLFKLTENNGKVFYKGSAETTDYNTLTETGMYLIYNEGVNSPPSSNRVFLLVMSFGNTLVQCAYESYKGVQSYFRFRKSDSVTWTSWQTQETTIGAQAKVDAHEQKSNLHINETERAKWNDAQLYKITDDNGKRTKLENGTDLLTLPTGIYYAYGHVVQNNPVENDSSWFNYDVIEANSGRKTIQAWRSYDNSLWLGTIHTDGIFKGWKKVMTVEDFNKRTYVDTYDHENSSVSAEENVPTKLVFGVTRADHLEEYNISNSEITLKNSGLYLIRLYVTSKNITVNSENILSCYVGGKEYQRLGIWYPATTGNTCVLFLQQKFAAGDKVTFYITPRSTGKTINIATAYVTMSQIG</sequence>
<comment type="caution">
    <text evidence="1">The sequence shown here is derived from an EMBL/GenBank/DDBJ whole genome shotgun (WGS) entry which is preliminary data.</text>
</comment>
<dbReference type="EMBL" id="JALAXI010000004">
    <property type="protein sequence ID" value="MCY9279463.1"/>
    <property type="molecule type" value="Genomic_DNA"/>
</dbReference>
<evidence type="ECO:0000313" key="2">
    <source>
        <dbReference type="Proteomes" id="UP001066455"/>
    </source>
</evidence>
<evidence type="ECO:0000313" key="1">
    <source>
        <dbReference type="EMBL" id="MCY9279463.1"/>
    </source>
</evidence>
<dbReference type="Proteomes" id="UP001066455">
    <property type="component" value="Unassembled WGS sequence"/>
</dbReference>
<dbReference type="AlphaFoldDB" id="A0AA90JAT5"/>